<accession>A0ABW4SKH7</accession>
<protein>
    <submittedName>
        <fullName evidence="2">Lytic transglycosylase domain-containing protein</fullName>
    </submittedName>
</protein>
<name>A0ABW4SKH7_9BACL</name>
<keyword evidence="3" id="KW-1185">Reference proteome</keyword>
<dbReference type="InterPro" id="IPR023346">
    <property type="entry name" value="Lysozyme-like_dom_sf"/>
</dbReference>
<proteinExistence type="predicted"/>
<dbReference type="PANTHER" id="PTHR37423">
    <property type="entry name" value="SOLUBLE LYTIC MUREIN TRANSGLYCOSYLASE-RELATED"/>
    <property type="match status" value="1"/>
</dbReference>
<dbReference type="EMBL" id="JBHUGI010000032">
    <property type="protein sequence ID" value="MFD1929141.1"/>
    <property type="molecule type" value="Genomic_DNA"/>
</dbReference>
<dbReference type="Gene3D" id="1.10.530.10">
    <property type="match status" value="1"/>
</dbReference>
<dbReference type="RefSeq" id="WP_381538998.1">
    <property type="nucleotide sequence ID" value="NZ_JBHUGI010000032.1"/>
</dbReference>
<feature type="domain" description="Transglycosylase SLT" evidence="1">
    <location>
        <begin position="107"/>
        <end position="214"/>
    </location>
</feature>
<comment type="caution">
    <text evidence="2">The sequence shown here is derived from an EMBL/GenBank/DDBJ whole genome shotgun (WGS) entry which is preliminary data.</text>
</comment>
<evidence type="ECO:0000313" key="2">
    <source>
        <dbReference type="EMBL" id="MFD1929141.1"/>
    </source>
</evidence>
<dbReference type="SUPFAM" id="SSF53955">
    <property type="entry name" value="Lysozyme-like"/>
    <property type="match status" value="1"/>
</dbReference>
<reference evidence="3" key="1">
    <citation type="journal article" date="2019" name="Int. J. Syst. Evol. Microbiol.">
        <title>The Global Catalogue of Microorganisms (GCM) 10K type strain sequencing project: providing services to taxonomists for standard genome sequencing and annotation.</title>
        <authorList>
            <consortium name="The Broad Institute Genomics Platform"/>
            <consortium name="The Broad Institute Genome Sequencing Center for Infectious Disease"/>
            <person name="Wu L."/>
            <person name="Ma J."/>
        </authorList>
    </citation>
    <scope>NUCLEOTIDE SEQUENCE [LARGE SCALE GENOMIC DNA]</scope>
    <source>
        <strain evidence="3">CGMCC 4.7177</strain>
    </source>
</reference>
<dbReference type="Pfam" id="PF01464">
    <property type="entry name" value="SLT"/>
    <property type="match status" value="1"/>
</dbReference>
<dbReference type="InterPro" id="IPR008258">
    <property type="entry name" value="Transglycosylase_SLT_dom_1"/>
</dbReference>
<gene>
    <name evidence="2" type="ORF">ACFSFY_13945</name>
</gene>
<organism evidence="2 3">
    <name type="scientific">Sporosarcina siberiensis</name>
    <dbReference type="NCBI Taxonomy" id="1365606"/>
    <lineage>
        <taxon>Bacteria</taxon>
        <taxon>Bacillati</taxon>
        <taxon>Bacillota</taxon>
        <taxon>Bacilli</taxon>
        <taxon>Bacillales</taxon>
        <taxon>Caryophanaceae</taxon>
        <taxon>Sporosarcina</taxon>
    </lineage>
</organism>
<dbReference type="CDD" id="cd00254">
    <property type="entry name" value="LT-like"/>
    <property type="match status" value="1"/>
</dbReference>
<dbReference type="PANTHER" id="PTHR37423:SF2">
    <property type="entry name" value="MEMBRANE-BOUND LYTIC MUREIN TRANSGLYCOSYLASE C"/>
    <property type="match status" value="1"/>
</dbReference>
<evidence type="ECO:0000259" key="1">
    <source>
        <dbReference type="Pfam" id="PF01464"/>
    </source>
</evidence>
<dbReference type="Proteomes" id="UP001597218">
    <property type="component" value="Unassembled WGS sequence"/>
</dbReference>
<evidence type="ECO:0000313" key="3">
    <source>
        <dbReference type="Proteomes" id="UP001597218"/>
    </source>
</evidence>
<sequence length="225" mass="24180">MEVHTIRTLLDIKAMQSLGAVKSFSDENTASSSIFNSILGEVLGNNSVSQTSTTLIDKLTKPEGLLYSGNQPVFHPSSLSDILATTKPNAISNNTHSTHLNSDYTSIIKQAAEKFNLPEKLISAVIKTESNFKNSVVSRSGAEGLMQLMPGTAKFLGVKDSFDPVQNITGGAKYLRQMLNQFGGDTKLALAAYNAGPGNVKKYGGIPPFKETKDYVQKVLGHLNS</sequence>